<evidence type="ECO:0000256" key="5">
    <source>
        <dbReference type="PROSITE-ProRule" id="PRU00283"/>
    </source>
</evidence>
<keyword evidence="2" id="KW-0547">Nucleotide-binding</keyword>
<evidence type="ECO:0000313" key="7">
    <source>
        <dbReference type="EMBL" id="KZS15467.1"/>
    </source>
</evidence>
<dbReference type="AlphaFoldDB" id="A0A164YPK4"/>
<dbReference type="GO" id="GO:0008017">
    <property type="term" value="F:microtubule binding"/>
    <property type="evidence" value="ECO:0007669"/>
    <property type="project" value="InterPro"/>
</dbReference>
<reference evidence="7 8" key="1">
    <citation type="submission" date="2016-03" db="EMBL/GenBank/DDBJ databases">
        <title>EvidentialGene: Evidence-directed Construction of Genes on Genomes.</title>
        <authorList>
            <person name="Gilbert D.G."/>
            <person name="Choi J.-H."/>
            <person name="Mockaitis K."/>
            <person name="Colbourne J."/>
            <person name="Pfrender M."/>
        </authorList>
    </citation>
    <scope>NUCLEOTIDE SEQUENCE [LARGE SCALE GENOMIC DNA]</scope>
    <source>
        <strain evidence="7 8">Xinb3</strain>
        <tissue evidence="7">Complete organism</tissue>
    </source>
</reference>
<dbReference type="SUPFAM" id="SSF52540">
    <property type="entry name" value="P-loop containing nucleoside triphosphate hydrolases"/>
    <property type="match status" value="1"/>
</dbReference>
<dbReference type="Gene3D" id="3.40.850.10">
    <property type="entry name" value="Kinesin motor domain"/>
    <property type="match status" value="1"/>
</dbReference>
<evidence type="ECO:0000313" key="8">
    <source>
        <dbReference type="Proteomes" id="UP000076858"/>
    </source>
</evidence>
<keyword evidence="4" id="KW-0206">Cytoskeleton</keyword>
<dbReference type="STRING" id="35525.A0A164YPK4"/>
<comment type="caution">
    <text evidence="7">The sequence shown here is derived from an EMBL/GenBank/DDBJ whole genome shotgun (WGS) entry which is preliminary data.</text>
</comment>
<dbReference type="EMBL" id="LRGB01000868">
    <property type="protein sequence ID" value="KZS15467.1"/>
    <property type="molecule type" value="Genomic_DNA"/>
</dbReference>
<feature type="domain" description="Kinesin motor" evidence="6">
    <location>
        <begin position="1"/>
        <end position="138"/>
    </location>
</feature>
<evidence type="ECO:0000259" key="6">
    <source>
        <dbReference type="PROSITE" id="PS50067"/>
    </source>
</evidence>
<dbReference type="OrthoDB" id="3176171at2759"/>
<dbReference type="InterPro" id="IPR027417">
    <property type="entry name" value="P-loop_NTPase"/>
</dbReference>
<dbReference type="GO" id="GO:0015630">
    <property type="term" value="C:microtubule cytoskeleton"/>
    <property type="evidence" value="ECO:0007669"/>
    <property type="project" value="UniProtKB-ARBA"/>
</dbReference>
<organism evidence="7 8">
    <name type="scientific">Daphnia magna</name>
    <dbReference type="NCBI Taxonomy" id="35525"/>
    <lineage>
        <taxon>Eukaryota</taxon>
        <taxon>Metazoa</taxon>
        <taxon>Ecdysozoa</taxon>
        <taxon>Arthropoda</taxon>
        <taxon>Crustacea</taxon>
        <taxon>Branchiopoda</taxon>
        <taxon>Diplostraca</taxon>
        <taxon>Cladocera</taxon>
        <taxon>Anomopoda</taxon>
        <taxon>Daphniidae</taxon>
        <taxon>Daphnia</taxon>
    </lineage>
</organism>
<protein>
    <submittedName>
        <fullName evidence="7">Kinesin-like protein</fullName>
    </submittedName>
</protein>
<dbReference type="PANTHER" id="PTHR47972">
    <property type="entry name" value="KINESIN-LIKE PROTEIN KLP-3"/>
    <property type="match status" value="1"/>
</dbReference>
<dbReference type="GO" id="GO:0003777">
    <property type="term" value="F:microtubule motor activity"/>
    <property type="evidence" value="ECO:0007669"/>
    <property type="project" value="InterPro"/>
</dbReference>
<evidence type="ECO:0000256" key="4">
    <source>
        <dbReference type="ARBA" id="ARBA00023212"/>
    </source>
</evidence>
<dbReference type="InterPro" id="IPR027640">
    <property type="entry name" value="Kinesin-like_fam"/>
</dbReference>
<sequence>MFLHPVMCPAVHVVPDGISLFRLSHSSYSFSSSGRRVDGDKAGADIESLKRQLLIVDQRLATLTGRLEVLKAVQQVLPAALASEQPHTPYRNSKLTMLMQDSLGGNAKTLLFVTASIAAFNLDETLTSLTYASRAKAVTNAAQRSADCREIARLKAIIQKLRRGEEDVEDTS</sequence>
<dbReference type="InterPro" id="IPR001752">
    <property type="entry name" value="Kinesin_motor_dom"/>
</dbReference>
<keyword evidence="8" id="KW-1185">Reference proteome</keyword>
<dbReference type="Proteomes" id="UP000076858">
    <property type="component" value="Unassembled WGS sequence"/>
</dbReference>
<dbReference type="InterPro" id="IPR036961">
    <property type="entry name" value="Kinesin_motor_dom_sf"/>
</dbReference>
<dbReference type="Pfam" id="PF00225">
    <property type="entry name" value="Kinesin"/>
    <property type="match status" value="1"/>
</dbReference>
<evidence type="ECO:0000256" key="3">
    <source>
        <dbReference type="ARBA" id="ARBA00022840"/>
    </source>
</evidence>
<keyword evidence="4" id="KW-0963">Cytoplasm</keyword>
<gene>
    <name evidence="7" type="ORF">APZ42_018644</name>
</gene>
<comment type="caution">
    <text evidence="5">Lacks conserved residue(s) required for the propagation of feature annotation.</text>
</comment>
<dbReference type="GO" id="GO:0007018">
    <property type="term" value="P:microtubule-based movement"/>
    <property type="evidence" value="ECO:0007669"/>
    <property type="project" value="InterPro"/>
</dbReference>
<dbReference type="SMART" id="SM00129">
    <property type="entry name" value="KISc"/>
    <property type="match status" value="1"/>
</dbReference>
<proteinExistence type="inferred from homology"/>
<accession>A0A164YPK4</accession>
<evidence type="ECO:0000256" key="1">
    <source>
        <dbReference type="ARBA" id="ARBA00004245"/>
    </source>
</evidence>
<keyword evidence="3" id="KW-0067">ATP-binding</keyword>
<comment type="subcellular location">
    <subcellularLocation>
        <location evidence="1">Cytoplasm</location>
        <location evidence="1">Cytoskeleton</location>
    </subcellularLocation>
</comment>
<comment type="similarity">
    <text evidence="5">Belongs to the TRAFAC class myosin-kinesin ATPase superfamily. Kinesin family.</text>
</comment>
<evidence type="ECO:0000256" key="2">
    <source>
        <dbReference type="ARBA" id="ARBA00022741"/>
    </source>
</evidence>
<dbReference type="PANTHER" id="PTHR47972:SF16">
    <property type="entry name" value="KINESIN-LIKE PROTEIN"/>
    <property type="match status" value="1"/>
</dbReference>
<dbReference type="GO" id="GO:0005524">
    <property type="term" value="F:ATP binding"/>
    <property type="evidence" value="ECO:0007669"/>
    <property type="project" value="UniProtKB-KW"/>
</dbReference>
<dbReference type="PROSITE" id="PS50067">
    <property type="entry name" value="KINESIN_MOTOR_2"/>
    <property type="match status" value="1"/>
</dbReference>
<name>A0A164YPK4_9CRUS</name>